<keyword evidence="3" id="KW-0472">Membrane</keyword>
<evidence type="ECO:0000313" key="4">
    <source>
        <dbReference type="EMBL" id="KAI8578154.1"/>
    </source>
</evidence>
<dbReference type="InterPro" id="IPR036291">
    <property type="entry name" value="NAD(P)-bd_dom_sf"/>
</dbReference>
<evidence type="ECO:0000256" key="2">
    <source>
        <dbReference type="ARBA" id="ARBA00023002"/>
    </source>
</evidence>
<protein>
    <recommendedName>
        <fullName evidence="6">NAD(P)-binding protein</fullName>
    </recommendedName>
</protein>
<name>A0AAD5E7B8_UMBRA</name>
<evidence type="ECO:0000256" key="3">
    <source>
        <dbReference type="SAM" id="Phobius"/>
    </source>
</evidence>
<keyword evidence="2" id="KW-0560">Oxidoreductase</keyword>
<accession>A0AAD5E7B8</accession>
<dbReference type="AlphaFoldDB" id="A0AAD5E7B8"/>
<feature type="transmembrane region" description="Helical" evidence="3">
    <location>
        <begin position="325"/>
        <end position="342"/>
    </location>
</feature>
<dbReference type="EMBL" id="MU620932">
    <property type="protein sequence ID" value="KAI8578154.1"/>
    <property type="molecule type" value="Genomic_DNA"/>
</dbReference>
<dbReference type="PRINTS" id="PR00081">
    <property type="entry name" value="GDHRDH"/>
</dbReference>
<dbReference type="PANTHER" id="PTHR44196">
    <property type="entry name" value="DEHYDROGENASE/REDUCTASE SDR FAMILY MEMBER 7B"/>
    <property type="match status" value="1"/>
</dbReference>
<comment type="similarity">
    <text evidence="1">Belongs to the short-chain dehydrogenases/reductases (SDR) family.</text>
</comment>
<organism evidence="4 5">
    <name type="scientific">Umbelopsis ramanniana AG</name>
    <dbReference type="NCBI Taxonomy" id="1314678"/>
    <lineage>
        <taxon>Eukaryota</taxon>
        <taxon>Fungi</taxon>
        <taxon>Fungi incertae sedis</taxon>
        <taxon>Mucoromycota</taxon>
        <taxon>Mucoromycotina</taxon>
        <taxon>Umbelopsidomycetes</taxon>
        <taxon>Umbelopsidales</taxon>
        <taxon>Umbelopsidaceae</taxon>
        <taxon>Umbelopsis</taxon>
    </lineage>
</organism>
<dbReference type="GeneID" id="75915565"/>
<evidence type="ECO:0000256" key="1">
    <source>
        <dbReference type="ARBA" id="ARBA00006484"/>
    </source>
</evidence>
<feature type="transmembrane region" description="Helical" evidence="3">
    <location>
        <begin position="234"/>
        <end position="253"/>
    </location>
</feature>
<dbReference type="Pfam" id="PF00106">
    <property type="entry name" value="adh_short"/>
    <property type="match status" value="1"/>
</dbReference>
<reference evidence="4" key="2">
    <citation type="journal article" date="2022" name="Proc. Natl. Acad. Sci. U.S.A.">
        <title>Diploid-dominant life cycles characterize the early evolution of Fungi.</title>
        <authorList>
            <person name="Amses K.R."/>
            <person name="Simmons D.R."/>
            <person name="Longcore J.E."/>
            <person name="Mondo S.J."/>
            <person name="Seto K."/>
            <person name="Jeronimo G.H."/>
            <person name="Bonds A.E."/>
            <person name="Quandt C.A."/>
            <person name="Davis W.J."/>
            <person name="Chang Y."/>
            <person name="Federici B.A."/>
            <person name="Kuo A."/>
            <person name="LaButti K."/>
            <person name="Pangilinan J."/>
            <person name="Andreopoulos W."/>
            <person name="Tritt A."/>
            <person name="Riley R."/>
            <person name="Hundley H."/>
            <person name="Johnson J."/>
            <person name="Lipzen A."/>
            <person name="Barry K."/>
            <person name="Lang B.F."/>
            <person name="Cuomo C.A."/>
            <person name="Buchler N.E."/>
            <person name="Grigoriev I.V."/>
            <person name="Spatafora J.W."/>
            <person name="Stajich J.E."/>
            <person name="James T.Y."/>
        </authorList>
    </citation>
    <scope>NUCLEOTIDE SEQUENCE</scope>
    <source>
        <strain evidence="4">AG</strain>
    </source>
</reference>
<evidence type="ECO:0008006" key="6">
    <source>
        <dbReference type="Google" id="ProtNLM"/>
    </source>
</evidence>
<dbReference type="SUPFAM" id="SSF51735">
    <property type="entry name" value="NAD(P)-binding Rossmann-fold domains"/>
    <property type="match status" value="1"/>
</dbReference>
<dbReference type="Gene3D" id="3.40.50.720">
    <property type="entry name" value="NAD(P)-binding Rossmann-like Domain"/>
    <property type="match status" value="1"/>
</dbReference>
<dbReference type="RefSeq" id="XP_051443158.1">
    <property type="nucleotide sequence ID" value="XM_051590221.1"/>
</dbReference>
<reference evidence="4" key="1">
    <citation type="submission" date="2021-06" db="EMBL/GenBank/DDBJ databases">
        <authorList>
            <consortium name="DOE Joint Genome Institute"/>
            <person name="Mondo S.J."/>
            <person name="Amses K.R."/>
            <person name="Simmons D.R."/>
            <person name="Longcore J.E."/>
            <person name="Seto K."/>
            <person name="Alves G.H."/>
            <person name="Bonds A.E."/>
            <person name="Quandt C.A."/>
            <person name="Davis W.J."/>
            <person name="Chang Y."/>
            <person name="Letcher P.M."/>
            <person name="Powell M.J."/>
            <person name="Kuo A."/>
            <person name="Labutti K."/>
            <person name="Pangilinan J."/>
            <person name="Andreopoulos W."/>
            <person name="Tritt A."/>
            <person name="Riley R."/>
            <person name="Hundley H."/>
            <person name="Johnson J."/>
            <person name="Lipzen A."/>
            <person name="Barry K."/>
            <person name="Berbee M.L."/>
            <person name="Buchler N.E."/>
            <person name="Grigoriev I.V."/>
            <person name="Spatafora J.W."/>
            <person name="Stajich J.E."/>
            <person name="James T.Y."/>
        </authorList>
    </citation>
    <scope>NUCLEOTIDE SEQUENCE</scope>
    <source>
        <strain evidence="4">AG</strain>
    </source>
</reference>
<proteinExistence type="inferred from homology"/>
<comment type="caution">
    <text evidence="4">The sequence shown here is derived from an EMBL/GenBank/DDBJ whole genome shotgun (WGS) entry which is preliminary data.</text>
</comment>
<feature type="transmembrane region" description="Helical" evidence="3">
    <location>
        <begin position="41"/>
        <end position="65"/>
    </location>
</feature>
<keyword evidence="5" id="KW-1185">Reference proteome</keyword>
<evidence type="ECO:0000313" key="5">
    <source>
        <dbReference type="Proteomes" id="UP001206595"/>
    </source>
</evidence>
<keyword evidence="3" id="KW-0812">Transmembrane</keyword>
<dbReference type="GO" id="GO:0016020">
    <property type="term" value="C:membrane"/>
    <property type="evidence" value="ECO:0007669"/>
    <property type="project" value="TreeGrafter"/>
</dbReference>
<sequence>MCSQMVYKIQWSSEFHSASFFLLFLRNMVLQQNKVIAPWLALLTIFHTSAVVLPASLIALALELINHVTGRSRRLLAAKPIPRKIVITGAASGIGENVALRYVTDPKYKGAASEQAGGLHLILLDLNEQRLATVADVCIKNGVKVETKVIDVTDAEAMNEYLLDVDDRVGGIDLVWANAGVVATMAGTPTASGKRESTLKQRLDLVIKVNGMGVLNTITPLLDRFKERKRGHLAITASLASFFIFPQVTGYSVSKRMVYRLGRDLSVVLKPYNIDVSVICPGFVDTPLVQDASKNLPNNQKIPFQLNVDSAGKIVKRALDERQEVLMFPWFTIIGSYLMNITPDWLVNWMWKNANFNWDTSG</sequence>
<keyword evidence="3" id="KW-1133">Transmembrane helix</keyword>
<dbReference type="PANTHER" id="PTHR44196:SF1">
    <property type="entry name" value="DEHYDROGENASE_REDUCTASE SDR FAMILY MEMBER 7B"/>
    <property type="match status" value="1"/>
</dbReference>
<dbReference type="InterPro" id="IPR002347">
    <property type="entry name" value="SDR_fam"/>
</dbReference>
<gene>
    <name evidence="4" type="ORF">K450DRAFT_248356</name>
</gene>
<dbReference type="GO" id="GO:0016491">
    <property type="term" value="F:oxidoreductase activity"/>
    <property type="evidence" value="ECO:0007669"/>
    <property type="project" value="UniProtKB-KW"/>
</dbReference>
<dbReference type="Proteomes" id="UP001206595">
    <property type="component" value="Unassembled WGS sequence"/>
</dbReference>